<dbReference type="GO" id="GO:0005886">
    <property type="term" value="C:plasma membrane"/>
    <property type="evidence" value="ECO:0007669"/>
    <property type="project" value="InterPro"/>
</dbReference>
<feature type="transmembrane region" description="Helical" evidence="6">
    <location>
        <begin position="121"/>
        <end position="147"/>
    </location>
</feature>
<evidence type="ECO:0000256" key="6">
    <source>
        <dbReference type="SAM" id="Phobius"/>
    </source>
</evidence>
<dbReference type="AlphaFoldDB" id="A0A2B7XRH6"/>
<comment type="caution">
    <text evidence="8">The sequence shown here is derived from an EMBL/GenBank/DDBJ whole genome shotgun (WGS) entry which is preliminary data.</text>
</comment>
<evidence type="ECO:0000256" key="3">
    <source>
        <dbReference type="ARBA" id="ARBA00022989"/>
    </source>
</evidence>
<dbReference type="OrthoDB" id="2354757at2759"/>
<feature type="region of interest" description="Disordered" evidence="5">
    <location>
        <begin position="674"/>
        <end position="710"/>
    </location>
</feature>
<dbReference type="Pfam" id="PF06687">
    <property type="entry name" value="SUR7"/>
    <property type="match status" value="1"/>
</dbReference>
<feature type="compositionally biased region" description="Polar residues" evidence="5">
    <location>
        <begin position="491"/>
        <end position="513"/>
    </location>
</feature>
<feature type="compositionally biased region" description="Polar residues" evidence="5">
    <location>
        <begin position="530"/>
        <end position="544"/>
    </location>
</feature>
<feature type="compositionally biased region" description="Gly residues" evidence="5">
    <location>
        <begin position="411"/>
        <end position="428"/>
    </location>
</feature>
<gene>
    <name evidence="8" type="ORF">AJ80_05954</name>
</gene>
<accession>A0A2B7XRH6</accession>
<evidence type="ECO:0008006" key="10">
    <source>
        <dbReference type="Google" id="ProtNLM"/>
    </source>
</evidence>
<sequence>MLLRPATPLAILLLLAFVLLLLSTLSTPIIKSIPLARVDGLSFGVFGYCKGNDCSGFRVGYSSDDLFDDPDRDSEFSLPSSVRHSLSSLLIVHPVAALLTLICFGLAAGAHFHSPSHSPRYLLGLLILLLPTLLLSLLAFLVDILLFVPHLQWGGWIVLAATIIITSSGIVTCAMRRTLVSRKARKRRIAENAEMNGESFYNRQNTIKLDSTPPVPLEPKTATFENPTTGPDTLPSFATFDASRRSPDDDRRPLNTATPPSVSPDNANSFRPMDDVRTQLAATGPGRGPYNNPPRDEYGNPIPPAVGGYGPLRRDPSDPRLRNQYSNSSMGSQRGGGQGYGPRGRGGYPPRGRGGVPYPGPRGPPPQGYMGGRGDPMGLGPRAMGRGGRGPPPGYPPQGAGVVPDNYGPYGQTGPGYGNPGPQDGYGYGPRRPSPHNGNGMRGPSPVAPPLGNEIEMQLTRSSPPPAVIPGPTTLNPGDGYGAPIPRDIQPDQQDSSNTLDSPTSVYGGQNSYVPARAAWAGAPEPTLPSLESQSQVPPRSSPNLRGPDGGDVRAMNRSPNGGGPNPGEHYYEDVEPRFAGGGAAARGGVPSILAPGTSGEPPSRTSFDDLPLGARSPAASETSHFTSVSQRGVNPRWRPPESEARQAKQERHDLLLASNPDFQLPRARGRGAVAGANVPPVPAMPALPTTLPGLDSVREDVGGRYPLPR</sequence>
<keyword evidence="9" id="KW-1185">Reference proteome</keyword>
<feature type="chain" id="PRO_5013016140" description="PH-response regulator protein palI/RIM9" evidence="7">
    <location>
        <begin position="27"/>
        <end position="710"/>
    </location>
</feature>
<feature type="compositionally biased region" description="Low complexity" evidence="5">
    <location>
        <begin position="397"/>
        <end position="410"/>
    </location>
</feature>
<dbReference type="EMBL" id="PDNA01000094">
    <property type="protein sequence ID" value="PGH14364.1"/>
    <property type="molecule type" value="Genomic_DNA"/>
</dbReference>
<name>A0A2B7XRH6_POLH7</name>
<dbReference type="PANTHER" id="PTHR28013">
    <property type="entry name" value="PROTEIN DCV1-RELATED"/>
    <property type="match status" value="1"/>
</dbReference>
<reference evidence="8 9" key="1">
    <citation type="submission" date="2017-10" db="EMBL/GenBank/DDBJ databases">
        <title>Comparative genomics in systemic dimorphic fungi from Ajellomycetaceae.</title>
        <authorList>
            <person name="Munoz J.F."/>
            <person name="Mcewen J.G."/>
            <person name="Clay O.K."/>
            <person name="Cuomo C.A."/>
        </authorList>
    </citation>
    <scope>NUCLEOTIDE SEQUENCE [LARGE SCALE GENOMIC DNA]</scope>
    <source>
        <strain evidence="8 9">UAMH7299</strain>
    </source>
</reference>
<evidence type="ECO:0000256" key="7">
    <source>
        <dbReference type="SAM" id="SignalP"/>
    </source>
</evidence>
<dbReference type="Proteomes" id="UP000224634">
    <property type="component" value="Unassembled WGS sequence"/>
</dbReference>
<dbReference type="InterPro" id="IPR051380">
    <property type="entry name" value="pH-response_reg_palI/RIM9"/>
</dbReference>
<evidence type="ECO:0000256" key="5">
    <source>
        <dbReference type="SAM" id="MobiDB-lite"/>
    </source>
</evidence>
<keyword evidence="7" id="KW-0732">Signal</keyword>
<feature type="compositionally biased region" description="Gly residues" evidence="5">
    <location>
        <begin position="333"/>
        <end position="357"/>
    </location>
</feature>
<keyword evidence="2 6" id="KW-0812">Transmembrane</keyword>
<feature type="transmembrane region" description="Helical" evidence="6">
    <location>
        <begin position="86"/>
        <end position="109"/>
    </location>
</feature>
<dbReference type="GO" id="GO:0035838">
    <property type="term" value="C:growing cell tip"/>
    <property type="evidence" value="ECO:0007669"/>
    <property type="project" value="TreeGrafter"/>
</dbReference>
<evidence type="ECO:0000313" key="9">
    <source>
        <dbReference type="Proteomes" id="UP000224634"/>
    </source>
</evidence>
<protein>
    <recommendedName>
        <fullName evidence="10">PH-response regulator protein palI/RIM9</fullName>
    </recommendedName>
</protein>
<feature type="region of interest" description="Disordered" evidence="5">
    <location>
        <begin position="202"/>
        <end position="651"/>
    </location>
</feature>
<dbReference type="InterPro" id="IPR009571">
    <property type="entry name" value="SUR7/Rim9-like_fungi"/>
</dbReference>
<evidence type="ECO:0000256" key="1">
    <source>
        <dbReference type="ARBA" id="ARBA00004141"/>
    </source>
</evidence>
<dbReference type="STRING" id="1447883.A0A2B7XRH6"/>
<dbReference type="PANTHER" id="PTHR28013:SF3">
    <property type="entry name" value="PROTEIN DCV1-RELATED"/>
    <property type="match status" value="1"/>
</dbReference>
<feature type="transmembrane region" description="Helical" evidence="6">
    <location>
        <begin position="153"/>
        <end position="175"/>
    </location>
</feature>
<keyword evidence="3 6" id="KW-1133">Transmembrane helix</keyword>
<feature type="compositionally biased region" description="Polar residues" evidence="5">
    <location>
        <begin position="323"/>
        <end position="332"/>
    </location>
</feature>
<feature type="compositionally biased region" description="Pro residues" evidence="5">
    <location>
        <begin position="358"/>
        <end position="367"/>
    </location>
</feature>
<feature type="compositionally biased region" description="Polar residues" evidence="5">
    <location>
        <begin position="255"/>
        <end position="269"/>
    </location>
</feature>
<evidence type="ECO:0000256" key="2">
    <source>
        <dbReference type="ARBA" id="ARBA00022692"/>
    </source>
</evidence>
<feature type="compositionally biased region" description="Basic and acidic residues" evidence="5">
    <location>
        <begin position="639"/>
        <end position="651"/>
    </location>
</feature>
<evidence type="ECO:0000313" key="8">
    <source>
        <dbReference type="EMBL" id="PGH14364.1"/>
    </source>
</evidence>
<comment type="subcellular location">
    <subcellularLocation>
        <location evidence="1">Membrane</location>
        <topology evidence="1">Multi-pass membrane protein</topology>
    </subcellularLocation>
</comment>
<keyword evidence="4 6" id="KW-0472">Membrane</keyword>
<dbReference type="GO" id="GO:0032153">
    <property type="term" value="C:cell division site"/>
    <property type="evidence" value="ECO:0007669"/>
    <property type="project" value="TreeGrafter"/>
</dbReference>
<organism evidence="8 9">
    <name type="scientific">Polytolypa hystricis (strain UAMH7299)</name>
    <dbReference type="NCBI Taxonomy" id="1447883"/>
    <lineage>
        <taxon>Eukaryota</taxon>
        <taxon>Fungi</taxon>
        <taxon>Dikarya</taxon>
        <taxon>Ascomycota</taxon>
        <taxon>Pezizomycotina</taxon>
        <taxon>Eurotiomycetes</taxon>
        <taxon>Eurotiomycetidae</taxon>
        <taxon>Onygenales</taxon>
        <taxon>Onygenales incertae sedis</taxon>
        <taxon>Polytolypa</taxon>
    </lineage>
</organism>
<feature type="compositionally biased region" description="Polar residues" evidence="5">
    <location>
        <begin position="620"/>
        <end position="633"/>
    </location>
</feature>
<feature type="compositionally biased region" description="Basic and acidic residues" evidence="5">
    <location>
        <begin position="312"/>
        <end position="321"/>
    </location>
</feature>
<feature type="compositionally biased region" description="Basic and acidic residues" evidence="5">
    <location>
        <begin position="242"/>
        <end position="253"/>
    </location>
</feature>
<feature type="signal peptide" evidence="7">
    <location>
        <begin position="1"/>
        <end position="26"/>
    </location>
</feature>
<proteinExistence type="predicted"/>
<evidence type="ECO:0000256" key="4">
    <source>
        <dbReference type="ARBA" id="ARBA00023136"/>
    </source>
</evidence>